<dbReference type="InterPro" id="IPR032302">
    <property type="entry name" value="THOC2_N"/>
</dbReference>
<keyword evidence="10" id="KW-1185">Reference proteome</keyword>
<evidence type="ECO:0000259" key="7">
    <source>
        <dbReference type="Pfam" id="PF11732"/>
    </source>
</evidence>
<feature type="compositionally biased region" description="Low complexity" evidence="5">
    <location>
        <begin position="1426"/>
        <end position="1440"/>
    </location>
</feature>
<feature type="compositionally biased region" description="Basic and acidic residues" evidence="5">
    <location>
        <begin position="2044"/>
        <end position="2073"/>
    </location>
</feature>
<dbReference type="STRING" id="98765.A0A2R6S4U8"/>
<comment type="subcellular location">
    <subcellularLocation>
        <location evidence="1">Nucleus</location>
    </subcellularLocation>
</comment>
<feature type="compositionally biased region" description="Polar residues" evidence="5">
    <location>
        <begin position="1592"/>
        <end position="1608"/>
    </location>
</feature>
<sequence>MDVVESVQACVQNWETGGESEWYALITWSPTKALSPQSLTDFIQSVLERLPSPSSAKSSNAVVFGELLVDLIWSIDVDIDEVYQDAKLALANAEQGKTPVVAEGSDPAEVLAKVAQAKKNAEVDKETLGNFVRQLVSLGVLDSNVCRERLELPMISQAGLVLDDHAFGKKEVRARTALFYKQNKFNLLREQSEGYSKLTTELTSRIGPPHSPATGIPVESFSAIEARAKPAWERIVGLVGYFDLDPNRALDIILDVFSVHLMTHYAFFLSLLSFSPWASSPPKTTDTMSMDSLSDPEIYRGRILDDILKLAELQNGKAPRVPQSPASMGANHCRVLAQVLGFKFVYYQAIDVPEQTPKNLYLTAALLIREGFITLEDIYPHITPTDGEMEDNLHKQYLASVASRISGAKVSLLAMAAPLESSSSSNIKTQQTTPAETKSTKPEVKEVPNQKLGLLNALLALGALRPALTMLSKFPWMVDAFPEIADLMLRILKHSIAPVYESYQPEGLYQFRGDVSSFATPRSRYGPSGVTPPSERKPYLTLWAPTPPPTSAADFVFFFPQWTDRIPVCKSIEDIKDVLEPLMRFVGIMVHRDLAFFTRFVRLGRSQLSTVCPDGKKVNGDADPEHPIRRFWFKAARRYMLPSLPLIRGNAVTTVEVWNVLRCYDVTERWRLYGEWRSCYKSHPELRVREVQVDRESKGILRRLSLNTIDSLSGAVAKLAHSNPCIFFSNAVYQIMAYDNLAPVVVQAMKSATLMGFDVMMYAALDALANPNKNRVKDDGVNSSDWLLSLSSFIGLLFTRYSVDLTPILQYIVHQLHNGQTTEIVVLRELIWKMAGIEPLPSLSDSQIAAMGGGPTLRAEAIASSSRGSRSEPGQNKNAPKRLGDALLESQLALPLLIQVAQQRQACVFQAPNAHLKSLASLYDTTHGVLLQYLELLTSPSIVPAQIYAEKVLPSLTELNKAYGICPPICMQIVRPKLHLLLLTAALNMQEKERVASEEAEKRLKAALTAKREPGTTTTSRVGSPAVLDSAASAEQINETSGTAQVNQSTEDVSMEGTELSPAPVPAPAPPENPWLTELYSLFDEVKEIAPGNAADVLGPGFYLTFWQLSTYELSPPTAKYEEESNNLRALYRQEDALYNAADRSSDRIKRATTESHRLKRNRYTDFVNHLSHEMKDQTAVRSFTIKRLAREKHHWFAHGPKALTLASSFIEHCLLPRAVLSPMDADYCAQVIKVIHLLGTPGFSTLRTYDKLLAEDLGVVVFSCSEYEARNYGRFLLGVLTDLWKWHQDEALFMQDNRVKSGGKVTYLPGFLWRFSNKPAVAIGDIISWDQFRTVFKKWHRKIVKCFVECIETGEFMHVYNSIIVLKEILPVFPLAAVNETSGVTLDAAIDRFVEKEERGDLKILGRAYAASLKKREPMWAPPAKIAKSIPSAPSAKSSPVPPQVPDKPRSTIPPSAPNSSVTTDARRTNITLPASTPSAPRAHVNGSGPPSGTQASSTQSPASMKAAIESIPRPEVVKRIRPDNRSPVPKVNGDSENGVNGKADAMNVDALVKPRKDEPATPRGPSGVANGGRPSSPALPSGILPPIPRSISQQFGEASRPNTPGQLSAPRAVPGKDLPGSPRVNNGEPRGARFEASQAMPPPTNPSQTTSAQELRETAKQSRPSDKVEERTRSVSDSRGLPTLPTAPSPSSRRRSPSPSSRPGTRNPSVESRASGGRSRATTNEAERPEEKRSDRDSRHEAREPRGRDGHGRAERSGRANRDNDREKDGDRDRDRGRDSRDRHGDRERGRDRDRGERERDRDREKDRDPRDRDRDHRDRERGDRDRHRRDDKDRDRESRKERESTNRSAAASATATPIADDRGLPSRPDVSRRREEDSLGKRRRPTEDDSDRASKRPSRKESHHEDRSRRLPEKDSHDRPRDSDRRRKDREPSENDSRALSIDTKLADKRIPDGPASARALPPSTPSAPRAMSSNDTSRQKSDREWRGRDQPLRTSPTGPSAVATQSPQEHISSGGSLRSRIGDKEPSRSLPDAPSGYRTESSDRGKPEGSKDESREGSRKRASSERDNADLMQGLGDGGSLASKRPKINRNRYNGSGGMHGLAKKLLPIDADKTRSGRKD</sequence>
<evidence type="ECO:0000313" key="9">
    <source>
        <dbReference type="EMBL" id="PSS37320.1"/>
    </source>
</evidence>
<feature type="compositionally biased region" description="Basic and acidic residues" evidence="5">
    <location>
        <begin position="1656"/>
        <end position="1678"/>
    </location>
</feature>
<feature type="region of interest" description="Disordered" evidence="5">
    <location>
        <begin position="1426"/>
        <end position="2124"/>
    </location>
</feature>
<feature type="compositionally biased region" description="Polar residues" evidence="5">
    <location>
        <begin position="1996"/>
        <end position="2014"/>
    </location>
</feature>
<feature type="compositionally biased region" description="Basic and acidic residues" evidence="5">
    <location>
        <begin position="1862"/>
        <end position="1940"/>
    </location>
</feature>
<dbReference type="Proteomes" id="UP000186601">
    <property type="component" value="Unassembled WGS sequence"/>
</dbReference>
<reference evidence="9 10" key="1">
    <citation type="submission" date="2018-02" db="EMBL/GenBank/DDBJ databases">
        <title>Genome sequence of the basidiomycete white-rot fungus Phlebia centrifuga.</title>
        <authorList>
            <person name="Granchi Z."/>
            <person name="Peng M."/>
            <person name="de Vries R.P."/>
            <person name="Hilden K."/>
            <person name="Makela M.R."/>
            <person name="Grigoriev I."/>
            <person name="Riley R."/>
        </authorList>
    </citation>
    <scope>NUCLEOTIDE SEQUENCE [LARGE SCALE GENOMIC DNA]</scope>
    <source>
        <strain evidence="9 10">FBCC195</strain>
    </source>
</reference>
<feature type="compositionally biased region" description="Polar residues" evidence="5">
    <location>
        <begin position="423"/>
        <end position="437"/>
    </location>
</feature>
<feature type="compositionally biased region" description="Basic and acidic residues" evidence="5">
    <location>
        <begin position="1981"/>
        <end position="1995"/>
    </location>
</feature>
<dbReference type="EMBL" id="MLYV02000057">
    <property type="protein sequence ID" value="PSS37320.1"/>
    <property type="molecule type" value="Genomic_DNA"/>
</dbReference>
<keyword evidence="4" id="KW-0539">Nucleus</keyword>
<feature type="compositionally biased region" description="Low complexity" evidence="5">
    <location>
        <begin position="1684"/>
        <end position="1711"/>
    </location>
</feature>
<evidence type="ECO:0000256" key="2">
    <source>
        <dbReference type="ARBA" id="ARBA00007857"/>
    </source>
</evidence>
<evidence type="ECO:0000256" key="5">
    <source>
        <dbReference type="SAM" id="MobiDB-lite"/>
    </source>
</evidence>
<dbReference type="GO" id="GO:0006397">
    <property type="term" value="P:mRNA processing"/>
    <property type="evidence" value="ECO:0007669"/>
    <property type="project" value="InterPro"/>
</dbReference>
<evidence type="ECO:0000256" key="3">
    <source>
        <dbReference type="ARBA" id="ARBA00019596"/>
    </source>
</evidence>
<proteinExistence type="inferred from homology"/>
<gene>
    <name evidence="9" type="ORF">PHLCEN_2v797</name>
</gene>
<comment type="caution">
    <text evidence="9">The sequence shown here is derived from an EMBL/GenBank/DDBJ whole genome shotgun (WGS) entry which is preliminary data.</text>
</comment>
<organism evidence="9 10">
    <name type="scientific">Hermanssonia centrifuga</name>
    <dbReference type="NCBI Taxonomy" id="98765"/>
    <lineage>
        <taxon>Eukaryota</taxon>
        <taxon>Fungi</taxon>
        <taxon>Dikarya</taxon>
        <taxon>Basidiomycota</taxon>
        <taxon>Agaricomycotina</taxon>
        <taxon>Agaricomycetes</taxon>
        <taxon>Polyporales</taxon>
        <taxon>Meruliaceae</taxon>
        <taxon>Hermanssonia</taxon>
    </lineage>
</organism>
<dbReference type="OrthoDB" id="29024at2759"/>
<comment type="similarity">
    <text evidence="2">Belongs to the THOC2 family.</text>
</comment>
<dbReference type="Pfam" id="PF11262">
    <property type="entry name" value="Tho2"/>
    <property type="match status" value="1"/>
</dbReference>
<feature type="region of interest" description="Disordered" evidence="5">
    <location>
        <begin position="423"/>
        <end position="445"/>
    </location>
</feature>
<feature type="compositionally biased region" description="Polar residues" evidence="5">
    <location>
        <begin position="1490"/>
        <end position="1504"/>
    </location>
</feature>
<dbReference type="InterPro" id="IPR021726">
    <property type="entry name" value="THO_THOC2_N"/>
</dbReference>
<feature type="compositionally biased region" description="Polar residues" evidence="5">
    <location>
        <begin position="1459"/>
        <end position="1480"/>
    </location>
</feature>
<evidence type="ECO:0000256" key="4">
    <source>
        <dbReference type="ARBA" id="ARBA00023242"/>
    </source>
</evidence>
<dbReference type="Pfam" id="PF11732">
    <property type="entry name" value="Thoc2"/>
    <property type="match status" value="1"/>
</dbReference>
<protein>
    <recommendedName>
        <fullName evidence="3">THO complex subunit 2</fullName>
    </recommendedName>
</protein>
<dbReference type="InterPro" id="IPR040007">
    <property type="entry name" value="Tho2"/>
</dbReference>
<feature type="compositionally biased region" description="Basic and acidic residues" evidence="5">
    <location>
        <begin position="1517"/>
        <end position="1526"/>
    </location>
</feature>
<evidence type="ECO:0000256" key="1">
    <source>
        <dbReference type="ARBA" id="ARBA00004123"/>
    </source>
</evidence>
<accession>A0A2R6S4U8</accession>
<evidence type="ECO:0000259" key="6">
    <source>
        <dbReference type="Pfam" id="PF11262"/>
    </source>
</evidence>
<feature type="domain" description="THO complex subunitTHOC2 C-terminal" evidence="6">
    <location>
        <begin position="1097"/>
        <end position="1414"/>
    </location>
</feature>
<feature type="domain" description="THO complex subunit 2 N-terminal" evidence="8">
    <location>
        <begin position="45"/>
        <end position="711"/>
    </location>
</feature>
<feature type="compositionally biased region" description="Basic and acidic residues" evidence="5">
    <location>
        <begin position="1727"/>
        <end position="1848"/>
    </location>
</feature>
<feature type="region of interest" description="Disordered" evidence="5">
    <location>
        <begin position="861"/>
        <end position="880"/>
    </location>
</feature>
<dbReference type="PANTHER" id="PTHR21597">
    <property type="entry name" value="THO2 PROTEIN"/>
    <property type="match status" value="1"/>
</dbReference>
<feature type="domain" description="THO complex subunitTHOC2 N-terminal" evidence="7">
    <location>
        <begin position="716"/>
        <end position="791"/>
    </location>
</feature>
<feature type="compositionally biased region" description="Polar residues" evidence="5">
    <location>
        <begin position="1033"/>
        <end position="1052"/>
    </location>
</feature>
<evidence type="ECO:0000313" key="10">
    <source>
        <dbReference type="Proteomes" id="UP000186601"/>
    </source>
</evidence>
<dbReference type="PANTHER" id="PTHR21597:SF0">
    <property type="entry name" value="THO COMPLEX SUBUNIT 2"/>
    <property type="match status" value="1"/>
</dbReference>
<dbReference type="GO" id="GO:0006406">
    <property type="term" value="P:mRNA export from nucleus"/>
    <property type="evidence" value="ECO:0007669"/>
    <property type="project" value="InterPro"/>
</dbReference>
<dbReference type="GO" id="GO:0003729">
    <property type="term" value="F:mRNA binding"/>
    <property type="evidence" value="ECO:0007669"/>
    <property type="project" value="TreeGrafter"/>
</dbReference>
<dbReference type="InterPro" id="IPR021418">
    <property type="entry name" value="THO_THOC2_C"/>
</dbReference>
<feature type="region of interest" description="Disordered" evidence="5">
    <location>
        <begin position="1007"/>
        <end position="1071"/>
    </location>
</feature>
<evidence type="ECO:0000259" key="8">
    <source>
        <dbReference type="Pfam" id="PF16134"/>
    </source>
</evidence>
<dbReference type="Pfam" id="PF16134">
    <property type="entry name" value="THOC2_N"/>
    <property type="match status" value="1"/>
</dbReference>
<name>A0A2R6S4U8_9APHY</name>
<feature type="compositionally biased region" description="Basic and acidic residues" evidence="5">
    <location>
        <begin position="2114"/>
        <end position="2124"/>
    </location>
</feature>
<dbReference type="GO" id="GO:0000445">
    <property type="term" value="C:THO complex part of transcription export complex"/>
    <property type="evidence" value="ECO:0007669"/>
    <property type="project" value="TreeGrafter"/>
</dbReference>
<feature type="compositionally biased region" description="Polar residues" evidence="5">
    <location>
        <begin position="863"/>
        <end position="878"/>
    </location>
</feature>